<protein>
    <submittedName>
        <fullName evidence="2">Uncharacterized protein</fullName>
    </submittedName>
</protein>
<proteinExistence type="predicted"/>
<gene>
    <name evidence="2" type="ORF">VitviT2T_007092</name>
</gene>
<keyword evidence="1" id="KW-1133">Transmembrane helix</keyword>
<feature type="transmembrane region" description="Helical" evidence="1">
    <location>
        <begin position="66"/>
        <end position="87"/>
    </location>
</feature>
<name>A0ABY9BYP6_VITVI</name>
<dbReference type="EMBL" id="CP126652">
    <property type="protein sequence ID" value="WJZ87734.1"/>
    <property type="molecule type" value="Genomic_DNA"/>
</dbReference>
<accession>A0ABY9BYP6</accession>
<organism evidence="2 3">
    <name type="scientific">Vitis vinifera</name>
    <name type="common">Grape</name>
    <dbReference type="NCBI Taxonomy" id="29760"/>
    <lineage>
        <taxon>Eukaryota</taxon>
        <taxon>Viridiplantae</taxon>
        <taxon>Streptophyta</taxon>
        <taxon>Embryophyta</taxon>
        <taxon>Tracheophyta</taxon>
        <taxon>Spermatophyta</taxon>
        <taxon>Magnoliopsida</taxon>
        <taxon>eudicotyledons</taxon>
        <taxon>Gunneridae</taxon>
        <taxon>Pentapetalae</taxon>
        <taxon>rosids</taxon>
        <taxon>Vitales</taxon>
        <taxon>Vitaceae</taxon>
        <taxon>Viteae</taxon>
        <taxon>Vitis</taxon>
    </lineage>
</organism>
<evidence type="ECO:0000313" key="2">
    <source>
        <dbReference type="EMBL" id="WJZ87734.1"/>
    </source>
</evidence>
<sequence>MGTAVEDFVSVTEVGMKQMQYARVVPNHMTMGNVLSTCAGLGTLEIGDRIHEFIRRRWNDVDSPPLSSHLALMMASVLMILLLVPLISRQVADFDKVLMLALTRGSNLYVRYDGLMQMGDEE</sequence>
<reference evidence="2 3" key="1">
    <citation type="journal article" date="2023" name="Hortic Res">
        <title>The complete reference genome for grapevine (Vitis vinifera L.) genetics and breeding.</title>
        <authorList>
            <person name="Shi X."/>
            <person name="Cao S."/>
            <person name="Wang X."/>
            <person name="Huang S."/>
            <person name="Wang Y."/>
            <person name="Liu Z."/>
            <person name="Liu W."/>
            <person name="Leng X."/>
            <person name="Peng Y."/>
            <person name="Wang N."/>
            <person name="Wang Y."/>
            <person name="Ma Z."/>
            <person name="Xu X."/>
            <person name="Zhang F."/>
            <person name="Xue H."/>
            <person name="Zhong H."/>
            <person name="Wang Y."/>
            <person name="Zhang K."/>
            <person name="Velt A."/>
            <person name="Avia K."/>
            <person name="Holtgrawe D."/>
            <person name="Grimplet J."/>
            <person name="Matus J.T."/>
            <person name="Ware D."/>
            <person name="Wu X."/>
            <person name="Wang H."/>
            <person name="Liu C."/>
            <person name="Fang Y."/>
            <person name="Rustenholz C."/>
            <person name="Cheng Z."/>
            <person name="Xiao H."/>
            <person name="Zhou Y."/>
        </authorList>
    </citation>
    <scope>NUCLEOTIDE SEQUENCE [LARGE SCALE GENOMIC DNA]</scope>
    <source>
        <strain evidence="3">cv. Pinot noir / PN40024</strain>
        <tissue evidence="2">Leaf</tissue>
    </source>
</reference>
<keyword evidence="1" id="KW-0472">Membrane</keyword>
<dbReference type="Proteomes" id="UP001227230">
    <property type="component" value="Chromosome 5"/>
</dbReference>
<evidence type="ECO:0000313" key="3">
    <source>
        <dbReference type="Proteomes" id="UP001227230"/>
    </source>
</evidence>
<keyword evidence="3" id="KW-1185">Reference proteome</keyword>
<keyword evidence="1" id="KW-0812">Transmembrane</keyword>
<evidence type="ECO:0000256" key="1">
    <source>
        <dbReference type="SAM" id="Phobius"/>
    </source>
</evidence>